<proteinExistence type="predicted"/>
<organism evidence="1 2">
    <name type="scientific">Chiloscyllium punctatum</name>
    <name type="common">Brownbanded bambooshark</name>
    <name type="synonym">Hemiscyllium punctatum</name>
    <dbReference type="NCBI Taxonomy" id="137246"/>
    <lineage>
        <taxon>Eukaryota</taxon>
        <taxon>Metazoa</taxon>
        <taxon>Chordata</taxon>
        <taxon>Craniata</taxon>
        <taxon>Vertebrata</taxon>
        <taxon>Chondrichthyes</taxon>
        <taxon>Elasmobranchii</taxon>
        <taxon>Galeomorphii</taxon>
        <taxon>Galeoidea</taxon>
        <taxon>Orectolobiformes</taxon>
        <taxon>Hemiscylliidae</taxon>
        <taxon>Chiloscyllium</taxon>
    </lineage>
</organism>
<protein>
    <submittedName>
        <fullName evidence="1">Uncharacterized protein</fullName>
    </submittedName>
</protein>
<gene>
    <name evidence="1" type="ORF">chiPu_0031433</name>
</gene>
<dbReference type="AlphaFoldDB" id="A0A401TWT3"/>
<feature type="non-terminal residue" evidence="1">
    <location>
        <position position="217"/>
    </location>
</feature>
<dbReference type="EMBL" id="BEZZ01209600">
    <property type="protein sequence ID" value="GCC47086.1"/>
    <property type="molecule type" value="Genomic_DNA"/>
</dbReference>
<evidence type="ECO:0000313" key="2">
    <source>
        <dbReference type="Proteomes" id="UP000287033"/>
    </source>
</evidence>
<keyword evidence="2" id="KW-1185">Reference proteome</keyword>
<dbReference type="Proteomes" id="UP000287033">
    <property type="component" value="Unassembled WGS sequence"/>
</dbReference>
<sequence length="217" mass="24312">AERIVGGDEIPFRAAVPYQIGADRVRGRPGIEGPLDRVRRAVFAGQVGGSRARCDQRRLGAAHDLVDGEPDGRVRHVGDRIDLLLTDPAPRDRGADVCLVLVVGRYDLDPEVRVQPHEILGRHLGRRHRPLTGIVRIRAGRVVEYADLQRARGVRRCRRGRAGGQQRQRENAREIVHLFPPILCCCFQRSSTSVRDFAPEQQIITLLFAACSSWLRN</sequence>
<reference evidence="1 2" key="1">
    <citation type="journal article" date="2018" name="Nat. Ecol. Evol.">
        <title>Shark genomes provide insights into elasmobranch evolution and the origin of vertebrates.</title>
        <authorList>
            <person name="Hara Y"/>
            <person name="Yamaguchi K"/>
            <person name="Onimaru K"/>
            <person name="Kadota M"/>
            <person name="Koyanagi M"/>
            <person name="Keeley SD"/>
            <person name="Tatsumi K"/>
            <person name="Tanaka K"/>
            <person name="Motone F"/>
            <person name="Kageyama Y"/>
            <person name="Nozu R"/>
            <person name="Adachi N"/>
            <person name="Nishimura O"/>
            <person name="Nakagawa R"/>
            <person name="Tanegashima C"/>
            <person name="Kiyatake I"/>
            <person name="Matsumoto R"/>
            <person name="Murakumo K"/>
            <person name="Nishida K"/>
            <person name="Terakita A"/>
            <person name="Kuratani S"/>
            <person name="Sato K"/>
            <person name="Hyodo S Kuraku.S."/>
        </authorList>
    </citation>
    <scope>NUCLEOTIDE SEQUENCE [LARGE SCALE GENOMIC DNA]</scope>
</reference>
<evidence type="ECO:0000313" key="1">
    <source>
        <dbReference type="EMBL" id="GCC47086.1"/>
    </source>
</evidence>
<comment type="caution">
    <text evidence="1">The sequence shown here is derived from an EMBL/GenBank/DDBJ whole genome shotgun (WGS) entry which is preliminary data.</text>
</comment>
<accession>A0A401TWT3</accession>
<feature type="non-terminal residue" evidence="1">
    <location>
        <position position="1"/>
    </location>
</feature>
<name>A0A401TWT3_CHIPU</name>